<evidence type="ECO:0000313" key="2">
    <source>
        <dbReference type="EMBL" id="CAE7278632.1"/>
    </source>
</evidence>
<proteinExistence type="predicted"/>
<dbReference type="AlphaFoldDB" id="A0A812N7C7"/>
<feature type="region of interest" description="Disordered" evidence="1">
    <location>
        <begin position="277"/>
        <end position="343"/>
    </location>
</feature>
<name>A0A812N7C7_9DINO</name>
<dbReference type="Proteomes" id="UP000601435">
    <property type="component" value="Unassembled WGS sequence"/>
</dbReference>
<evidence type="ECO:0000256" key="1">
    <source>
        <dbReference type="SAM" id="MobiDB-lite"/>
    </source>
</evidence>
<gene>
    <name evidence="2" type="ORF">SNEC2469_LOCUS6780</name>
</gene>
<evidence type="ECO:0000313" key="3">
    <source>
        <dbReference type="Proteomes" id="UP000601435"/>
    </source>
</evidence>
<comment type="caution">
    <text evidence="2">The sequence shown here is derived from an EMBL/GenBank/DDBJ whole genome shotgun (WGS) entry which is preliminary data.</text>
</comment>
<protein>
    <submittedName>
        <fullName evidence="2">Uncharacterized protein</fullName>
    </submittedName>
</protein>
<organism evidence="2 3">
    <name type="scientific">Symbiodinium necroappetens</name>
    <dbReference type="NCBI Taxonomy" id="1628268"/>
    <lineage>
        <taxon>Eukaryota</taxon>
        <taxon>Sar</taxon>
        <taxon>Alveolata</taxon>
        <taxon>Dinophyceae</taxon>
        <taxon>Suessiales</taxon>
        <taxon>Symbiodiniaceae</taxon>
        <taxon>Symbiodinium</taxon>
    </lineage>
</organism>
<feature type="non-terminal residue" evidence="2">
    <location>
        <position position="1"/>
    </location>
</feature>
<dbReference type="EMBL" id="CAJNJA010011744">
    <property type="protein sequence ID" value="CAE7278632.1"/>
    <property type="molecule type" value="Genomic_DNA"/>
</dbReference>
<feature type="compositionally biased region" description="Basic residues" evidence="1">
    <location>
        <begin position="292"/>
        <end position="305"/>
    </location>
</feature>
<sequence length="512" mass="57963">MASFTRLLHPQGRGANVLLWPQDKLRTTRRCVLTLTGQMWRKLIETWERFPWKLTEFLQGSEAERLESAEKLLAMKPCCLDGFTAKLLNVCSSKESLADDETLDFLRAVFDRVVPTSTYVERMFARFGKWVDTKGHKLHMSQLVAKHFTNTFSSLASDLADKTEYVCVAYNTRKPPIDAALLRLRKVPVEEEAVPEGIRFRLRVFAEGDTMDFWSLRDFCQDLAMQAADWKCFWLAVGPVHLLTAFDITAAEYIEPEEAESAHLCRVQRKQALDALSLLDPKPKPDSSARHPGPKRSKGKNKKSQSKNTEAAETKQKSQVQDKAWVQHEEAEENWCASDSSGSLPFWVEDAESNDEEDPEAFIPDMAASSSSSARGRRAIDTVAPAAGEVGARLVEPRAGDDVQRTHHRRGKVWGRRPAFQLAPIYRQGVLCAYGAICRRHDDPGNRGIMPCRKEIALGEFSEEECYLRLKRWLVAGLNDSTWPEEKRAYHVSMGGLRLRDFQDGLTSSQLD</sequence>
<keyword evidence="3" id="KW-1185">Reference proteome</keyword>
<reference evidence="2" key="1">
    <citation type="submission" date="2021-02" db="EMBL/GenBank/DDBJ databases">
        <authorList>
            <person name="Dougan E. K."/>
            <person name="Rhodes N."/>
            <person name="Thang M."/>
            <person name="Chan C."/>
        </authorList>
    </citation>
    <scope>NUCLEOTIDE SEQUENCE</scope>
</reference>
<accession>A0A812N7C7</accession>